<protein>
    <submittedName>
        <fullName evidence="2">Uncharacterized protein</fullName>
    </submittedName>
</protein>
<evidence type="ECO:0000256" key="1">
    <source>
        <dbReference type="SAM" id="MobiDB-lite"/>
    </source>
</evidence>
<feature type="region of interest" description="Disordered" evidence="1">
    <location>
        <begin position="108"/>
        <end position="188"/>
    </location>
</feature>
<name>A0AAV8A3G8_9EUKA</name>
<accession>A0AAV8A3G8</accession>
<sequence>MSSQEILERNTRNQSLLRTHNIRNYDINGNHNLNLSLSQSEHQNGDEKKKKNKTNFQNKEHENPNNQQFSYYRRPKINQHSKSFSYYTKYENQTTLLNQIIFPKDQSNEKKFGKHKKNLKTIKENEKENDNENENENEKEKEKQTKRQTQTEIEMSINEETKVTNVGKSNNKENYNKNSIFEKQQLPL</sequence>
<organism evidence="2 3">
    <name type="scientific">Anaeramoeba flamelloides</name>
    <dbReference type="NCBI Taxonomy" id="1746091"/>
    <lineage>
        <taxon>Eukaryota</taxon>
        <taxon>Metamonada</taxon>
        <taxon>Anaeramoebidae</taxon>
        <taxon>Anaeramoeba</taxon>
    </lineage>
</organism>
<feature type="region of interest" description="Disordered" evidence="1">
    <location>
        <begin position="36"/>
        <end position="77"/>
    </location>
</feature>
<dbReference type="Proteomes" id="UP001146793">
    <property type="component" value="Unassembled WGS sequence"/>
</dbReference>
<comment type="caution">
    <text evidence="2">The sequence shown here is derived from an EMBL/GenBank/DDBJ whole genome shotgun (WGS) entry which is preliminary data.</text>
</comment>
<feature type="compositionally biased region" description="Basic and acidic residues" evidence="1">
    <location>
        <begin position="121"/>
        <end position="145"/>
    </location>
</feature>
<dbReference type="EMBL" id="JANTQA010000019">
    <property type="protein sequence ID" value="KAJ3446784.1"/>
    <property type="molecule type" value="Genomic_DNA"/>
</dbReference>
<dbReference type="AlphaFoldDB" id="A0AAV8A3G8"/>
<evidence type="ECO:0000313" key="2">
    <source>
        <dbReference type="EMBL" id="KAJ3446784.1"/>
    </source>
</evidence>
<proteinExistence type="predicted"/>
<evidence type="ECO:0000313" key="3">
    <source>
        <dbReference type="Proteomes" id="UP001146793"/>
    </source>
</evidence>
<reference evidence="2" key="1">
    <citation type="submission" date="2022-08" db="EMBL/GenBank/DDBJ databases">
        <title>Novel sulphate-reducing endosymbionts in the free-living metamonad Anaeramoeba.</title>
        <authorList>
            <person name="Jerlstrom-Hultqvist J."/>
            <person name="Cepicka I."/>
            <person name="Gallot-Lavallee L."/>
            <person name="Salas-Leiva D."/>
            <person name="Curtis B.A."/>
            <person name="Zahonova K."/>
            <person name="Pipaliya S."/>
            <person name="Dacks J."/>
            <person name="Roger A.J."/>
        </authorList>
    </citation>
    <scope>NUCLEOTIDE SEQUENCE</scope>
    <source>
        <strain evidence="2">Busselton2</strain>
    </source>
</reference>
<gene>
    <name evidence="2" type="ORF">M0812_08117</name>
</gene>